<protein>
    <submittedName>
        <fullName evidence="1">Uncharacterized protein</fullName>
    </submittedName>
</protein>
<evidence type="ECO:0000313" key="1">
    <source>
        <dbReference type="EMBL" id="MCA9379407.1"/>
    </source>
</evidence>
<reference evidence="1" key="2">
    <citation type="journal article" date="2021" name="Microbiome">
        <title>Successional dynamics and alternative stable states in a saline activated sludge microbial community over 9 years.</title>
        <authorList>
            <person name="Wang Y."/>
            <person name="Ye J."/>
            <person name="Ju F."/>
            <person name="Liu L."/>
            <person name="Boyd J.A."/>
            <person name="Deng Y."/>
            <person name="Parks D.H."/>
            <person name="Jiang X."/>
            <person name="Yin X."/>
            <person name="Woodcroft B.J."/>
            <person name="Tyson G.W."/>
            <person name="Hugenholtz P."/>
            <person name="Polz M.F."/>
            <person name="Zhang T."/>
        </authorList>
    </citation>
    <scope>NUCLEOTIDE SEQUENCE</scope>
    <source>
        <strain evidence="1">HKST-UBA12</strain>
    </source>
</reference>
<accession>A0A955I7N6</accession>
<organism evidence="1 2">
    <name type="scientific">Candidatus Dojkabacteria bacterium</name>
    <dbReference type="NCBI Taxonomy" id="2099670"/>
    <lineage>
        <taxon>Bacteria</taxon>
        <taxon>Candidatus Dojkabacteria</taxon>
    </lineage>
</organism>
<dbReference type="Proteomes" id="UP000760819">
    <property type="component" value="Unassembled WGS sequence"/>
</dbReference>
<sequence>WTPKTAATCAAQAGPWTTSSWYTGTRTTLNIGSNLNPGVTYCWLVQKNNGTYARNSVRWQFTMANVSTAPTIDSAAFGVPANCGGARISGMLGNPNVNNPVTFTMRVSDSRGVSVFRNAYIAIVPTSGPTGESAALVANNILEPKLQNHVGFQISNLQDFSNAQYAAANNLALPVWGSQQSSGNLTNAANTSTLVGLNTTSTQVTQVDGDTLEIKFTIQFENSFITSDLNAYVMVAVDDGAGGLTSPDADAINDLVYRLADTWETDMQAPFVQVSTPVATGADTFDITWQANDTSTGNNGIRVASSTCSVTGGHVTLRDQTLGSNLNLTDTPTNCLVNQTNLGLHNYRILSASDYDQMDFVLTAEDGACNVSVHSSLADSPTPWIITANGISGARQGFTGFKLRNILDLSTAIPTLGDDAYLSSYSILTGNTDLPVSRASRFDLIAESYNDLNLISPQISGQNNWYDDLYKLVSDRYPAANISQIPGNLISFAGAVFVPPVEGDIYLFHVGGNLNANLADQVCPAKVVVFVEGTVTLSPNVIRGANAGCVIISRGDITVRRGSNKNLQPVPADTPLAYDTIEGFFITEGTFIVEDDPFEAHPVDKAADPLYIYGGVVADTVDLQRNVTLAYNGIQPSEAFEYNPYYAYIFRKVFAINEFSLRETK</sequence>
<feature type="non-terminal residue" evidence="1">
    <location>
        <position position="1"/>
    </location>
</feature>
<reference evidence="1" key="1">
    <citation type="submission" date="2020-04" db="EMBL/GenBank/DDBJ databases">
        <authorList>
            <person name="Zhang T."/>
        </authorList>
    </citation>
    <scope>NUCLEOTIDE SEQUENCE</scope>
    <source>
        <strain evidence="1">HKST-UBA12</strain>
    </source>
</reference>
<dbReference type="AlphaFoldDB" id="A0A955I7N6"/>
<proteinExistence type="predicted"/>
<evidence type="ECO:0000313" key="2">
    <source>
        <dbReference type="Proteomes" id="UP000760819"/>
    </source>
</evidence>
<dbReference type="EMBL" id="JAGQLI010000172">
    <property type="protein sequence ID" value="MCA9379407.1"/>
    <property type="molecule type" value="Genomic_DNA"/>
</dbReference>
<name>A0A955I7N6_9BACT</name>
<comment type="caution">
    <text evidence="1">The sequence shown here is derived from an EMBL/GenBank/DDBJ whole genome shotgun (WGS) entry which is preliminary data.</text>
</comment>
<gene>
    <name evidence="1" type="ORF">KC640_03180</name>
</gene>